<protein>
    <recommendedName>
        <fullName evidence="3">Galectin</fullName>
    </recommendedName>
</protein>
<evidence type="ECO:0000256" key="2">
    <source>
        <dbReference type="ARBA" id="ARBA00022737"/>
    </source>
</evidence>
<dbReference type="SMART" id="SM00908">
    <property type="entry name" value="Gal-bind_lectin"/>
    <property type="match status" value="2"/>
</dbReference>
<gene>
    <name evidence="6" type="primary">LOC113425818</name>
</gene>
<feature type="domain" description="Galectin" evidence="4">
    <location>
        <begin position="1"/>
        <end position="121"/>
    </location>
</feature>
<dbReference type="GO" id="GO:0030246">
    <property type="term" value="F:carbohydrate binding"/>
    <property type="evidence" value="ECO:0007669"/>
    <property type="project" value="UniProtKB-UniRule"/>
</dbReference>
<dbReference type="PANTHER" id="PTHR11346:SF147">
    <property type="entry name" value="GALECTIN"/>
    <property type="match status" value="1"/>
</dbReference>
<evidence type="ECO:0000313" key="6">
    <source>
        <dbReference type="RefSeq" id="XP_026543879.1"/>
    </source>
</evidence>
<dbReference type="AlphaFoldDB" id="A0A6J1VV85"/>
<keyword evidence="5" id="KW-1185">Reference proteome</keyword>
<dbReference type="InterPro" id="IPR001079">
    <property type="entry name" value="Galectin_CRD"/>
</dbReference>
<dbReference type="SMART" id="SM00276">
    <property type="entry name" value="GLECT"/>
    <property type="match status" value="2"/>
</dbReference>
<dbReference type="KEGG" id="nss:113425818"/>
<accession>A0A6J1VV85</accession>
<dbReference type="Gene3D" id="2.60.120.200">
    <property type="match status" value="2"/>
</dbReference>
<dbReference type="FunFam" id="2.60.120.200:FF:000124">
    <property type="entry name" value="Galectin-4"/>
    <property type="match status" value="1"/>
</dbReference>
<keyword evidence="1 3" id="KW-0430">Lectin</keyword>
<evidence type="ECO:0000313" key="5">
    <source>
        <dbReference type="Proteomes" id="UP000504612"/>
    </source>
</evidence>
<dbReference type="GeneID" id="113425818"/>
<evidence type="ECO:0000256" key="1">
    <source>
        <dbReference type="ARBA" id="ARBA00022734"/>
    </source>
</evidence>
<dbReference type="Pfam" id="PF00337">
    <property type="entry name" value="Gal-bind_lectin"/>
    <property type="match status" value="2"/>
</dbReference>
<dbReference type="InterPro" id="IPR013320">
    <property type="entry name" value="ConA-like_dom_sf"/>
</dbReference>
<name>A0A6J1VV85_9SAUR</name>
<dbReference type="Proteomes" id="UP000504612">
    <property type="component" value="Unplaced"/>
</dbReference>
<organism evidence="5 6">
    <name type="scientific">Notechis scutatus</name>
    <name type="common">mainland tiger snake</name>
    <dbReference type="NCBI Taxonomy" id="8663"/>
    <lineage>
        <taxon>Eukaryota</taxon>
        <taxon>Metazoa</taxon>
        <taxon>Chordata</taxon>
        <taxon>Craniata</taxon>
        <taxon>Vertebrata</taxon>
        <taxon>Euteleostomi</taxon>
        <taxon>Lepidosauria</taxon>
        <taxon>Squamata</taxon>
        <taxon>Bifurcata</taxon>
        <taxon>Unidentata</taxon>
        <taxon>Episquamata</taxon>
        <taxon>Toxicofera</taxon>
        <taxon>Serpentes</taxon>
        <taxon>Colubroidea</taxon>
        <taxon>Elapidae</taxon>
        <taxon>Hydrophiinae</taxon>
        <taxon>Notechis</taxon>
    </lineage>
</organism>
<dbReference type="PROSITE" id="PS51304">
    <property type="entry name" value="GALECTIN"/>
    <property type="match status" value="2"/>
</dbReference>
<evidence type="ECO:0000256" key="3">
    <source>
        <dbReference type="RuleBase" id="RU102079"/>
    </source>
</evidence>
<dbReference type="PANTHER" id="PTHR11346">
    <property type="entry name" value="GALECTIN"/>
    <property type="match status" value="1"/>
</dbReference>
<proteinExistence type="predicted"/>
<keyword evidence="2" id="KW-0677">Repeat</keyword>
<dbReference type="SUPFAM" id="SSF49899">
    <property type="entry name" value="Concanavalin A-like lectins/glucanases"/>
    <property type="match status" value="2"/>
</dbReference>
<dbReference type="InterPro" id="IPR044156">
    <property type="entry name" value="Galectin-like"/>
</dbReference>
<evidence type="ECO:0000259" key="4">
    <source>
        <dbReference type="PROSITE" id="PS51304"/>
    </source>
</evidence>
<dbReference type="RefSeq" id="XP_026543879.1">
    <property type="nucleotide sequence ID" value="XM_026688094.1"/>
</dbReference>
<sequence length="273" mass="31659">MSVYMQGTVPEHNRTWVYFQVEFACGQQKGDDVPLHFRSHINGETVGFSTFQDGRWGKEEKLMNPFQKGKHFEVLWIIHDFGYQVLVNRNTLCNYSHRIPPQNIRVISIDGNLELQSLSMMGGQVKTHPYDHPVSGGLHPGMAVYIEGTVPKKATRFVMNFLCDEDILLHFNPRFPQQYVVLNTCQSGRWGKEEVHKMPFRKGEHFEAIFIVNEAEYQVLVNGNPFCKFKHRISPQFLKSINFGGNLVLQSMIVVGRKMERNMFFFLDIFLNP</sequence>
<reference evidence="6" key="1">
    <citation type="submission" date="2025-08" db="UniProtKB">
        <authorList>
            <consortium name="RefSeq"/>
        </authorList>
    </citation>
    <scope>IDENTIFICATION</scope>
</reference>
<feature type="domain" description="Galectin" evidence="4">
    <location>
        <begin position="130"/>
        <end position="255"/>
    </location>
</feature>
<dbReference type="CDD" id="cd00070">
    <property type="entry name" value="GLECT"/>
    <property type="match status" value="2"/>
</dbReference>